<dbReference type="GO" id="GO:0016787">
    <property type="term" value="F:hydrolase activity"/>
    <property type="evidence" value="ECO:0007669"/>
    <property type="project" value="InterPro"/>
</dbReference>
<sequence length="870" mass="93912">MTVLPTAGRVRGRPVSLVLALLLAVGLLAVPTATADAATCDRAPDLQPGFTPMWDGAGDPRSQGWRQSGPGGFDVVDDGPGEGCRLLSTGGLGLLWYADASFADYELRMQWRTEDATDNSGIFVGFPSAGGNTHNLAISSGYEVQVREGTIGDGEDQKTGSIYNEQRELRRAANPAGQWNDYAITVERNEALDRPTITVELNGEVVNVFQGTEDFRATDAGHIGLQNHGVDDDVSFRDIGIRMLSDAQPPTTTHALSSTGEQLPSGWWTAPVEVALDASDEFGGSGLARTEYRLDGGEWTTHGAPEEVIFDGTRETFDRWRQAPSGSFQLMPDGTMHTVGGLGMLWYPVEYGDMVLRFQFRDMRPAPTGGSNSGVFVRFPDPDEAVSRAPEDRHACQTGSAETSPAWVAISCGHEIQVYDGTGIFDFEPQKTGSIYNFSPLTLDEANPGTQGEWQDYEIRVEGGGDWTTTIVRNGQVLQTWTNSPGQEAARAGDPSTDLRQFARGHIGLQNHGYPDHMQFRNVRVQRLEPAEPLLIAEPGRHTLEYRSVDGAGNVEDSTTLRIDIDPAAPVTTATVDQPGGTGPATITLQPTDVGAGVARTEYRIDDGAWTDYSGPIETLLGTSQASFDEWIQAGPGSFERQPDGSIVSRGGLGMLWHPRAFGDVHLTYEWRDLRTDGGRSNSGLFVRFPNPDEAAAAGDLHACQRGGETRPEWVAIYCGQELQMYDGATGETQKTGSVYNFAPLDLQQARAVPTGTWSTYEVELTGGGDWTATIARDGEVINSFTNSPGQQSSRSGDPGTDLRQFAEGHIGLQNHGSSDLVQIRNVRVTDLSPEAAAFVIDTPGTHTVEFRSIDHAGRVEAITVLTVTV</sequence>
<evidence type="ECO:0000256" key="1">
    <source>
        <dbReference type="SAM" id="MobiDB-lite"/>
    </source>
</evidence>
<protein>
    <submittedName>
        <fullName evidence="4">Cytochrome c551/c552</fullName>
    </submittedName>
</protein>
<dbReference type="InterPro" id="IPR010496">
    <property type="entry name" value="AL/BT2_dom"/>
</dbReference>
<dbReference type="RefSeq" id="WP_114593349.1">
    <property type="nucleotide sequence ID" value="NZ_CP031165.1"/>
</dbReference>
<feature type="domain" description="3-keto-alpha-glucoside-1,2-lyase/3-keto-2-hydroxy-glucal hydratase" evidence="3">
    <location>
        <begin position="627"/>
        <end position="830"/>
    </location>
</feature>
<evidence type="ECO:0000313" key="5">
    <source>
        <dbReference type="Proteomes" id="UP000264006"/>
    </source>
</evidence>
<evidence type="ECO:0000256" key="2">
    <source>
        <dbReference type="SAM" id="SignalP"/>
    </source>
</evidence>
<dbReference type="Pfam" id="PF06439">
    <property type="entry name" value="3keto-disac_hyd"/>
    <property type="match status" value="3"/>
</dbReference>
<evidence type="ECO:0000259" key="3">
    <source>
        <dbReference type="Pfam" id="PF06439"/>
    </source>
</evidence>
<accession>A0A346Y3R1</accession>
<organism evidence="4 5">
    <name type="scientific">Euzebya pacifica</name>
    <dbReference type="NCBI Taxonomy" id="1608957"/>
    <lineage>
        <taxon>Bacteria</taxon>
        <taxon>Bacillati</taxon>
        <taxon>Actinomycetota</taxon>
        <taxon>Nitriliruptoria</taxon>
        <taxon>Euzebyales</taxon>
    </lineage>
</organism>
<keyword evidence="2" id="KW-0732">Signal</keyword>
<feature type="region of interest" description="Disordered" evidence="1">
    <location>
        <begin position="49"/>
        <end position="70"/>
    </location>
</feature>
<dbReference type="Gene3D" id="2.60.120.560">
    <property type="entry name" value="Exo-inulinase, domain 1"/>
    <property type="match status" value="3"/>
</dbReference>
<keyword evidence="5" id="KW-1185">Reference proteome</keyword>
<evidence type="ECO:0000313" key="4">
    <source>
        <dbReference type="EMBL" id="AXV09108.1"/>
    </source>
</evidence>
<feature type="domain" description="3-keto-alpha-glucoside-1,2-lyase/3-keto-2-hydroxy-glucal hydratase" evidence="3">
    <location>
        <begin position="307"/>
        <end position="525"/>
    </location>
</feature>
<gene>
    <name evidence="4" type="ORF">DVS28_a4443</name>
</gene>
<name>A0A346Y3R1_9ACTN</name>
<dbReference type="OrthoDB" id="128203at2"/>
<feature type="signal peptide" evidence="2">
    <location>
        <begin position="1"/>
        <end position="35"/>
    </location>
</feature>
<dbReference type="KEGG" id="euz:DVS28_a4443"/>
<feature type="domain" description="3-keto-alpha-glucoside-1,2-lyase/3-keto-2-hydroxy-glucal hydratase" evidence="3">
    <location>
        <begin position="49"/>
        <end position="242"/>
    </location>
</feature>
<dbReference type="EMBL" id="CP031165">
    <property type="protein sequence ID" value="AXV09108.1"/>
    <property type="molecule type" value="Genomic_DNA"/>
</dbReference>
<proteinExistence type="predicted"/>
<dbReference type="AlphaFoldDB" id="A0A346Y3R1"/>
<dbReference type="Proteomes" id="UP000264006">
    <property type="component" value="Chromosome"/>
</dbReference>
<reference evidence="4 5" key="1">
    <citation type="submission" date="2018-09" db="EMBL/GenBank/DDBJ databases">
        <title>Complete genome sequence of Euzebya sp. DY32-46 isolated from seawater of Pacific Ocean.</title>
        <authorList>
            <person name="Xu L."/>
            <person name="Wu Y.-H."/>
            <person name="Xu X.-W."/>
        </authorList>
    </citation>
    <scope>NUCLEOTIDE SEQUENCE [LARGE SCALE GENOMIC DNA]</scope>
    <source>
        <strain evidence="4 5">DY32-46</strain>
    </source>
</reference>
<feature type="chain" id="PRO_5038552393" evidence="2">
    <location>
        <begin position="36"/>
        <end position="870"/>
    </location>
</feature>